<sequence>MDRAKQRRVNQHRARALQRFPRHERRGEARLPAVLATLTAVLLYLVLPEQLLFVPRFVLPGLELLLLIPLIAVNPRRMTRQNRFSRIVSLTLVALIGLSNLVSLGLLVNAMVTSKAQEGGPLLLAALQVWATGIIVFGLAFWELDRGGPVMRTQAERAELPLADFRFSQDENDDAIEEVADGSSRTSDWVPTLMDYLYVSVTNSTAFSPTDTMPLSTRAKALMAVESIAALITSLLVIAHAVGVLDK</sequence>
<name>A0A9W6QE76_9ACTN</name>
<organism evidence="2 3">
    <name type="scientific">Kitasatospora phosalacinea</name>
    <dbReference type="NCBI Taxonomy" id="2065"/>
    <lineage>
        <taxon>Bacteria</taxon>
        <taxon>Bacillati</taxon>
        <taxon>Actinomycetota</taxon>
        <taxon>Actinomycetes</taxon>
        <taxon>Kitasatosporales</taxon>
        <taxon>Streptomycetaceae</taxon>
        <taxon>Kitasatospora</taxon>
    </lineage>
</organism>
<feature type="transmembrane region" description="Helical" evidence="1">
    <location>
        <begin position="53"/>
        <end position="75"/>
    </location>
</feature>
<accession>A0A9W6QE76</accession>
<gene>
    <name evidence="2" type="ORF">Kpho02_51960</name>
</gene>
<dbReference type="EMBL" id="BSSA01000020">
    <property type="protein sequence ID" value="GLW72897.1"/>
    <property type="molecule type" value="Genomic_DNA"/>
</dbReference>
<keyword evidence="1" id="KW-0472">Membrane</keyword>
<dbReference type="RefSeq" id="WP_285738571.1">
    <property type="nucleotide sequence ID" value="NZ_BSSA01000020.1"/>
</dbReference>
<comment type="caution">
    <text evidence="2">The sequence shown here is derived from an EMBL/GenBank/DDBJ whole genome shotgun (WGS) entry which is preliminary data.</text>
</comment>
<feature type="transmembrane region" description="Helical" evidence="1">
    <location>
        <begin position="122"/>
        <end position="142"/>
    </location>
</feature>
<evidence type="ECO:0008006" key="4">
    <source>
        <dbReference type="Google" id="ProtNLM"/>
    </source>
</evidence>
<dbReference type="AlphaFoldDB" id="A0A9W6QE76"/>
<evidence type="ECO:0000256" key="1">
    <source>
        <dbReference type="SAM" id="Phobius"/>
    </source>
</evidence>
<dbReference type="Proteomes" id="UP001165041">
    <property type="component" value="Unassembled WGS sequence"/>
</dbReference>
<feature type="transmembrane region" description="Helical" evidence="1">
    <location>
        <begin position="221"/>
        <end position="245"/>
    </location>
</feature>
<evidence type="ECO:0000313" key="3">
    <source>
        <dbReference type="Proteomes" id="UP001165041"/>
    </source>
</evidence>
<keyword evidence="1" id="KW-0812">Transmembrane</keyword>
<reference evidence="2" key="1">
    <citation type="submission" date="2023-02" db="EMBL/GenBank/DDBJ databases">
        <title>Kitasatospora phosalacinea NBRC 14627.</title>
        <authorList>
            <person name="Ichikawa N."/>
            <person name="Sato H."/>
            <person name="Tonouchi N."/>
        </authorList>
    </citation>
    <scope>NUCLEOTIDE SEQUENCE</scope>
    <source>
        <strain evidence="2">NBRC 14627</strain>
    </source>
</reference>
<protein>
    <recommendedName>
        <fullName evidence="4">DUF1345 domain-containing protein</fullName>
    </recommendedName>
</protein>
<feature type="transmembrane region" description="Helical" evidence="1">
    <location>
        <begin position="29"/>
        <end position="47"/>
    </location>
</feature>
<keyword evidence="1" id="KW-1133">Transmembrane helix</keyword>
<evidence type="ECO:0000313" key="2">
    <source>
        <dbReference type="EMBL" id="GLW72897.1"/>
    </source>
</evidence>
<feature type="transmembrane region" description="Helical" evidence="1">
    <location>
        <begin position="87"/>
        <end position="110"/>
    </location>
</feature>
<proteinExistence type="predicted"/>